<evidence type="ECO:0000313" key="2">
    <source>
        <dbReference type="EMBL" id="TFK24227.1"/>
    </source>
</evidence>
<dbReference type="EMBL" id="ML210204">
    <property type="protein sequence ID" value="TFK24227.1"/>
    <property type="molecule type" value="Genomic_DNA"/>
</dbReference>
<dbReference type="SUPFAM" id="SSF52058">
    <property type="entry name" value="L domain-like"/>
    <property type="match status" value="1"/>
</dbReference>
<proteinExistence type="predicted"/>
<dbReference type="InterPro" id="IPR032675">
    <property type="entry name" value="LRR_dom_sf"/>
</dbReference>
<accession>A0A5C3KV67</accession>
<name>A0A5C3KV67_COPMA</name>
<dbReference type="Gene3D" id="3.80.10.10">
    <property type="entry name" value="Ribonuclease Inhibitor"/>
    <property type="match status" value="1"/>
</dbReference>
<dbReference type="Proteomes" id="UP000307440">
    <property type="component" value="Unassembled WGS sequence"/>
</dbReference>
<dbReference type="Pfam" id="PF12937">
    <property type="entry name" value="F-box-like"/>
    <property type="match status" value="1"/>
</dbReference>
<dbReference type="Gene3D" id="1.20.1280.50">
    <property type="match status" value="1"/>
</dbReference>
<keyword evidence="3" id="KW-1185">Reference proteome</keyword>
<feature type="domain" description="F-box" evidence="1">
    <location>
        <begin position="6"/>
        <end position="63"/>
    </location>
</feature>
<dbReference type="InterPro" id="IPR001810">
    <property type="entry name" value="F-box_dom"/>
</dbReference>
<gene>
    <name evidence="2" type="ORF">FA15DRAFT_756685</name>
</gene>
<dbReference type="OrthoDB" id="2269034at2759"/>
<organism evidence="2 3">
    <name type="scientific">Coprinopsis marcescibilis</name>
    <name type="common">Agaric fungus</name>
    <name type="synonym">Psathyrella marcescibilis</name>
    <dbReference type="NCBI Taxonomy" id="230819"/>
    <lineage>
        <taxon>Eukaryota</taxon>
        <taxon>Fungi</taxon>
        <taxon>Dikarya</taxon>
        <taxon>Basidiomycota</taxon>
        <taxon>Agaricomycotina</taxon>
        <taxon>Agaricomycetes</taxon>
        <taxon>Agaricomycetidae</taxon>
        <taxon>Agaricales</taxon>
        <taxon>Agaricineae</taxon>
        <taxon>Psathyrellaceae</taxon>
        <taxon>Coprinopsis</taxon>
    </lineage>
</organism>
<dbReference type="STRING" id="230819.A0A5C3KV67"/>
<evidence type="ECO:0000259" key="1">
    <source>
        <dbReference type="Pfam" id="PF12937"/>
    </source>
</evidence>
<protein>
    <recommendedName>
        <fullName evidence="1">F-box domain-containing protein</fullName>
    </recommendedName>
</protein>
<evidence type="ECO:0000313" key="3">
    <source>
        <dbReference type="Proteomes" id="UP000307440"/>
    </source>
</evidence>
<sequence>MNIFSLDRLPNETLSEIFAHCIPTCAKDSRPTPTNAPLQLSQVSSQWRAVTRRTPHLWTSLNISRGHKLRGQTDFRNPTIRTPSQLVDRLQSVIDESTFHAQRWIDLSQSLPLRLWIEFPAVPMHEAKFRHAEEVVSDMWREFLRWIIRGQQERICFLHVDDQLSSALDGVIDSSSVFPILRTLSLDIQGGKLDDFRRHGSLKMFPLLENASLDLHSKIMTQTGPLVFARLLPLQNLTRLSILSSYRWTFLVKILERCTSLVELMAEVADVEHGQLGLAGVPMVVLPHLKSLDLLFRDREEAGLLAHLHCPSLETLAMRRFNGVDWSNRLVFEHQLPFDCSLSQLHSLTLSQGSTTSAAQLVACLASTVNLVKLELESNPVDYDFLFHRLATDSAIVPRLRLFSLGLRLRPLERMRAGGKFTWSQFKSMIETRYDLNPNNAANVSGWIVHAYLSIHHPYAERATKGELGTSVWDEAGRYTGPLGRVSDILTVEGDEVSSGVWKLPYPLWVSEM</sequence>
<dbReference type="AlphaFoldDB" id="A0A5C3KV67"/>
<reference evidence="2 3" key="1">
    <citation type="journal article" date="2019" name="Nat. Ecol. Evol.">
        <title>Megaphylogeny resolves global patterns of mushroom evolution.</title>
        <authorList>
            <person name="Varga T."/>
            <person name="Krizsan K."/>
            <person name="Foldi C."/>
            <person name="Dima B."/>
            <person name="Sanchez-Garcia M."/>
            <person name="Sanchez-Ramirez S."/>
            <person name="Szollosi G.J."/>
            <person name="Szarkandi J.G."/>
            <person name="Papp V."/>
            <person name="Albert L."/>
            <person name="Andreopoulos W."/>
            <person name="Angelini C."/>
            <person name="Antonin V."/>
            <person name="Barry K.W."/>
            <person name="Bougher N.L."/>
            <person name="Buchanan P."/>
            <person name="Buyck B."/>
            <person name="Bense V."/>
            <person name="Catcheside P."/>
            <person name="Chovatia M."/>
            <person name="Cooper J."/>
            <person name="Damon W."/>
            <person name="Desjardin D."/>
            <person name="Finy P."/>
            <person name="Geml J."/>
            <person name="Haridas S."/>
            <person name="Hughes K."/>
            <person name="Justo A."/>
            <person name="Karasinski D."/>
            <person name="Kautmanova I."/>
            <person name="Kiss B."/>
            <person name="Kocsube S."/>
            <person name="Kotiranta H."/>
            <person name="LaButti K.M."/>
            <person name="Lechner B.E."/>
            <person name="Liimatainen K."/>
            <person name="Lipzen A."/>
            <person name="Lukacs Z."/>
            <person name="Mihaltcheva S."/>
            <person name="Morgado L.N."/>
            <person name="Niskanen T."/>
            <person name="Noordeloos M.E."/>
            <person name="Ohm R.A."/>
            <person name="Ortiz-Santana B."/>
            <person name="Ovrebo C."/>
            <person name="Racz N."/>
            <person name="Riley R."/>
            <person name="Savchenko A."/>
            <person name="Shiryaev A."/>
            <person name="Soop K."/>
            <person name="Spirin V."/>
            <person name="Szebenyi C."/>
            <person name="Tomsovsky M."/>
            <person name="Tulloss R.E."/>
            <person name="Uehling J."/>
            <person name="Grigoriev I.V."/>
            <person name="Vagvolgyi C."/>
            <person name="Papp T."/>
            <person name="Martin F.M."/>
            <person name="Miettinen O."/>
            <person name="Hibbett D.S."/>
            <person name="Nagy L.G."/>
        </authorList>
    </citation>
    <scope>NUCLEOTIDE SEQUENCE [LARGE SCALE GENOMIC DNA]</scope>
    <source>
        <strain evidence="2 3">CBS 121175</strain>
    </source>
</reference>